<accession>A0A0G1JGM6</accession>
<name>A0A0G1JGM6_9BACT</name>
<feature type="transmembrane region" description="Helical" evidence="1">
    <location>
        <begin position="56"/>
        <end position="77"/>
    </location>
</feature>
<keyword evidence="1" id="KW-1133">Transmembrane helix</keyword>
<gene>
    <name evidence="3" type="ORF">UW32_C0002G0008</name>
</gene>
<protein>
    <recommendedName>
        <fullName evidence="5">TrbC/VIRB2 family protein</fullName>
    </recommendedName>
</protein>
<evidence type="ECO:0000313" key="3">
    <source>
        <dbReference type="EMBL" id="KKT43147.1"/>
    </source>
</evidence>
<dbReference type="Pfam" id="PF18895">
    <property type="entry name" value="T4SS_pilin"/>
    <property type="match status" value="1"/>
</dbReference>
<keyword evidence="1" id="KW-0472">Membrane</keyword>
<dbReference type="InterPro" id="IPR043993">
    <property type="entry name" value="T4SS_pilin"/>
</dbReference>
<feature type="signal peptide" evidence="2">
    <location>
        <begin position="1"/>
        <end position="20"/>
    </location>
</feature>
<evidence type="ECO:0000256" key="2">
    <source>
        <dbReference type="SAM" id="SignalP"/>
    </source>
</evidence>
<keyword evidence="1" id="KW-0812">Transmembrane</keyword>
<reference evidence="3 4" key="1">
    <citation type="journal article" date="2015" name="Nature">
        <title>rRNA introns, odd ribosomes, and small enigmatic genomes across a large radiation of phyla.</title>
        <authorList>
            <person name="Brown C.T."/>
            <person name="Hug L.A."/>
            <person name="Thomas B.C."/>
            <person name="Sharon I."/>
            <person name="Castelle C.J."/>
            <person name="Singh A."/>
            <person name="Wilkins M.J."/>
            <person name="Williams K.H."/>
            <person name="Banfield J.F."/>
        </authorList>
    </citation>
    <scope>NUCLEOTIDE SEQUENCE [LARGE SCALE GENOMIC DNA]</scope>
</reference>
<feature type="chain" id="PRO_5002537920" description="TrbC/VIRB2 family protein" evidence="2">
    <location>
        <begin position="21"/>
        <end position="125"/>
    </location>
</feature>
<dbReference type="EMBL" id="LCHW01000002">
    <property type="protein sequence ID" value="KKT43147.1"/>
    <property type="molecule type" value="Genomic_DNA"/>
</dbReference>
<keyword evidence="2" id="KW-0732">Signal</keyword>
<sequence length="125" mass="12931">MYKILATIISFPLFTSTVLAVGGAEGDTTPNAPIGSSVKFTSPFGDATITDVLNRVIEYGITIAASLAAIMILYGAFQIMTAQGDPKKIITGRQTIVYALGGLVIIILARGLVAIFKGLVIGLGA</sequence>
<dbReference type="Proteomes" id="UP000034051">
    <property type="component" value="Unassembled WGS sequence"/>
</dbReference>
<organism evidence="3 4">
    <name type="scientific">Candidatus Wolfebacteria bacterium GW2011_GWE2_44_13</name>
    <dbReference type="NCBI Taxonomy" id="1619017"/>
    <lineage>
        <taxon>Bacteria</taxon>
        <taxon>Candidatus Wolfeibacteriota</taxon>
    </lineage>
</organism>
<evidence type="ECO:0000256" key="1">
    <source>
        <dbReference type="SAM" id="Phobius"/>
    </source>
</evidence>
<evidence type="ECO:0008006" key="5">
    <source>
        <dbReference type="Google" id="ProtNLM"/>
    </source>
</evidence>
<feature type="transmembrane region" description="Helical" evidence="1">
    <location>
        <begin position="97"/>
        <end position="123"/>
    </location>
</feature>
<evidence type="ECO:0000313" key="4">
    <source>
        <dbReference type="Proteomes" id="UP000034051"/>
    </source>
</evidence>
<dbReference type="AlphaFoldDB" id="A0A0G1JGM6"/>
<comment type="caution">
    <text evidence="3">The sequence shown here is derived from an EMBL/GenBank/DDBJ whole genome shotgun (WGS) entry which is preliminary data.</text>
</comment>
<proteinExistence type="predicted"/>